<dbReference type="PANTHER" id="PTHR43540">
    <property type="entry name" value="PEROXYUREIDOACRYLATE/UREIDOACRYLATE AMIDOHYDROLASE-RELATED"/>
    <property type="match status" value="1"/>
</dbReference>
<proteinExistence type="predicted"/>
<comment type="caution">
    <text evidence="3">The sequence shown here is derived from an EMBL/GenBank/DDBJ whole genome shotgun (WGS) entry which is preliminary data.</text>
</comment>
<dbReference type="InterPro" id="IPR036380">
    <property type="entry name" value="Isochorismatase-like_sf"/>
</dbReference>
<organism evidence="3 4">
    <name type="scientific">Frankia nepalensis</name>
    <dbReference type="NCBI Taxonomy" id="1836974"/>
    <lineage>
        <taxon>Bacteria</taxon>
        <taxon>Bacillati</taxon>
        <taxon>Actinomycetota</taxon>
        <taxon>Actinomycetes</taxon>
        <taxon>Frankiales</taxon>
        <taxon>Frankiaceae</taxon>
        <taxon>Frankia</taxon>
    </lineage>
</organism>
<keyword evidence="4" id="KW-1185">Reference proteome</keyword>
<dbReference type="GO" id="GO:0016787">
    <property type="term" value="F:hydrolase activity"/>
    <property type="evidence" value="ECO:0007669"/>
    <property type="project" value="UniProtKB-KW"/>
</dbReference>
<dbReference type="EMBL" id="JAEACQ010000163">
    <property type="protein sequence ID" value="MBL7627705.1"/>
    <property type="molecule type" value="Genomic_DNA"/>
</dbReference>
<dbReference type="Pfam" id="PF00857">
    <property type="entry name" value="Isochorismatase"/>
    <property type="match status" value="1"/>
</dbReference>
<evidence type="ECO:0000259" key="2">
    <source>
        <dbReference type="Pfam" id="PF00857"/>
    </source>
</evidence>
<evidence type="ECO:0000313" key="4">
    <source>
        <dbReference type="Proteomes" id="UP000604475"/>
    </source>
</evidence>
<dbReference type="Proteomes" id="UP000604475">
    <property type="component" value="Unassembled WGS sequence"/>
</dbReference>
<dbReference type="SUPFAM" id="SSF52499">
    <property type="entry name" value="Isochorismatase-like hydrolases"/>
    <property type="match status" value="1"/>
</dbReference>
<dbReference type="RefSeq" id="WP_202999021.1">
    <property type="nucleotide sequence ID" value="NZ_JADWYU010000195.1"/>
</dbReference>
<evidence type="ECO:0000313" key="3">
    <source>
        <dbReference type="EMBL" id="MBL7627705.1"/>
    </source>
</evidence>
<sequence length="177" mass="18279">MTLAGQPDTAPAAFLALDFVTYIVDNFSHDAAVAEHAANALVAARTAGLPVFHVVPEGMSDQIHPLLAPAGDEPVLGKTTIGAFATTNLAELLRAAGIRKVVIAGVATSGTVLSTTRWAFDAGYEVIVCADACADPDPGAHAALVDQSVFPQSWLGLWRIARVLPTVEIAELQPAAG</sequence>
<feature type="domain" description="Isochorismatase-like" evidence="2">
    <location>
        <begin position="13"/>
        <end position="146"/>
    </location>
</feature>
<protein>
    <submittedName>
        <fullName evidence="3">Cysteine hydrolase</fullName>
    </submittedName>
</protein>
<name>A0A937UPY0_9ACTN</name>
<dbReference type="InterPro" id="IPR050272">
    <property type="entry name" value="Isochorismatase-like_hydrls"/>
</dbReference>
<gene>
    <name evidence="3" type="ORF">I7412_11105</name>
</gene>
<keyword evidence="1 3" id="KW-0378">Hydrolase</keyword>
<evidence type="ECO:0000256" key="1">
    <source>
        <dbReference type="ARBA" id="ARBA00022801"/>
    </source>
</evidence>
<dbReference type="Gene3D" id="3.40.50.850">
    <property type="entry name" value="Isochorismatase-like"/>
    <property type="match status" value="1"/>
</dbReference>
<dbReference type="CDD" id="cd00431">
    <property type="entry name" value="cysteine_hydrolases"/>
    <property type="match status" value="1"/>
</dbReference>
<dbReference type="InterPro" id="IPR000868">
    <property type="entry name" value="Isochorismatase-like_dom"/>
</dbReference>
<reference evidence="3" key="1">
    <citation type="submission" date="2020-12" db="EMBL/GenBank/DDBJ databases">
        <title>Genomic characterization of non-nitrogen-fixing Frankia strains.</title>
        <authorList>
            <person name="Carlos-Shanley C."/>
            <person name="Guerra T."/>
            <person name="Hahn D."/>
        </authorList>
    </citation>
    <scope>NUCLEOTIDE SEQUENCE</scope>
    <source>
        <strain evidence="3">CN6</strain>
    </source>
</reference>
<dbReference type="PANTHER" id="PTHR43540:SF1">
    <property type="entry name" value="ISOCHORISMATASE HYDROLASE"/>
    <property type="match status" value="1"/>
</dbReference>
<accession>A0A937UPY0</accession>
<dbReference type="AlphaFoldDB" id="A0A937UPY0"/>